<protein>
    <submittedName>
        <fullName evidence="1">DUF3800 domain-containing protein</fullName>
    </submittedName>
</protein>
<proteinExistence type="predicted"/>
<reference evidence="1 2" key="1">
    <citation type="submission" date="2018-07" db="EMBL/GenBank/DDBJ databases">
        <title>Brachybacteriurn paraconglorneratum KCTC 9916.</title>
        <authorList>
            <person name="Li Y."/>
        </authorList>
    </citation>
    <scope>NUCLEOTIDE SEQUENCE [LARGE SCALE GENOMIC DNA]</scope>
    <source>
        <strain evidence="1 2">KCTC 9916</strain>
    </source>
</reference>
<dbReference type="InterPro" id="IPR024524">
    <property type="entry name" value="DUF3800"/>
</dbReference>
<dbReference type="Proteomes" id="UP000274327">
    <property type="component" value="Unassembled WGS sequence"/>
</dbReference>
<keyword evidence="2" id="KW-1185">Reference proteome</keyword>
<dbReference type="AlphaFoldDB" id="A0A3R8SDB6"/>
<accession>A0A3R8SDB6</accession>
<evidence type="ECO:0000313" key="2">
    <source>
        <dbReference type="Proteomes" id="UP000274327"/>
    </source>
</evidence>
<comment type="caution">
    <text evidence="1">The sequence shown here is derived from an EMBL/GenBank/DDBJ whole genome shotgun (WGS) entry which is preliminary data.</text>
</comment>
<name>A0A3R8SDB6_9MICO</name>
<dbReference type="Pfam" id="PF12686">
    <property type="entry name" value="DUF3800"/>
    <property type="match status" value="1"/>
</dbReference>
<dbReference type="RefSeq" id="WP_126987766.1">
    <property type="nucleotide sequence ID" value="NZ_ML133856.1"/>
</dbReference>
<organism evidence="1 2">
    <name type="scientific">Brachybacterium paraconglomeratum</name>
    <dbReference type="NCBI Taxonomy" id="173362"/>
    <lineage>
        <taxon>Bacteria</taxon>
        <taxon>Bacillati</taxon>
        <taxon>Actinomycetota</taxon>
        <taxon>Actinomycetes</taxon>
        <taxon>Micrococcales</taxon>
        <taxon>Dermabacteraceae</taxon>
        <taxon>Brachybacterium</taxon>
    </lineage>
</organism>
<sequence>MTSSVNIYCDESTHLPNDGMPFMVLGAIACKQDKAREVSARMFDIRKKHGLPHSFEVKWSKVSPGQLSFYMDLVDYFFDDDDLTFRAVVAPKGGLNHQAFNQSHDDWYYKMMFYLLRNNLSSEAPVNIYLDKKDTRSGVKVDKLHSVLANSAYDFDRRLVRRVQIVESHHVNQLQLADMLIGATNYANRGLLGQSAAKTALVERVKQRSGKILTQSTLPSEPKFNVFVWRSRGGV</sequence>
<dbReference type="GeneID" id="78121622"/>
<gene>
    <name evidence="1" type="ORF">DS079_11375</name>
</gene>
<evidence type="ECO:0000313" key="1">
    <source>
        <dbReference type="EMBL" id="RRR18333.1"/>
    </source>
</evidence>
<dbReference type="EMBL" id="QOCI01000008">
    <property type="protein sequence ID" value="RRR18333.1"/>
    <property type="molecule type" value="Genomic_DNA"/>
</dbReference>